<feature type="transmembrane region" description="Helical" evidence="9">
    <location>
        <begin position="644"/>
        <end position="666"/>
    </location>
</feature>
<comment type="subcellular location">
    <subcellularLocation>
        <location evidence="1">Cell membrane</location>
        <topology evidence="1">Multi-pass membrane protein</topology>
    </subcellularLocation>
</comment>
<evidence type="ECO:0000313" key="12">
    <source>
        <dbReference type="Proteomes" id="UP000031523"/>
    </source>
</evidence>
<comment type="similarity">
    <text evidence="7">Belongs to the glycosyltransferase 87 family.</text>
</comment>
<evidence type="ECO:0000256" key="5">
    <source>
        <dbReference type="ARBA" id="ARBA00022989"/>
    </source>
</evidence>
<dbReference type="Pfam" id="PF09594">
    <property type="entry name" value="GT87"/>
    <property type="match status" value="1"/>
</dbReference>
<feature type="transmembrane region" description="Helical" evidence="9">
    <location>
        <begin position="365"/>
        <end position="384"/>
    </location>
</feature>
<protein>
    <recommendedName>
        <fullName evidence="10">Inositolphosphotransferase Aur1/Ipt1 domain-containing protein</fullName>
    </recommendedName>
</protein>
<evidence type="ECO:0000256" key="9">
    <source>
        <dbReference type="SAM" id="Phobius"/>
    </source>
</evidence>
<dbReference type="CDD" id="cd03386">
    <property type="entry name" value="PAP2_Aur1_like"/>
    <property type="match status" value="1"/>
</dbReference>
<keyword evidence="6 9" id="KW-0472">Membrane</keyword>
<dbReference type="Pfam" id="PF14378">
    <property type="entry name" value="PAP2_3"/>
    <property type="match status" value="1"/>
</dbReference>
<feature type="region of interest" description="Disordered" evidence="8">
    <location>
        <begin position="733"/>
        <end position="798"/>
    </location>
</feature>
<name>A0A0B5F4R6_STRA4</name>
<feature type="transmembrane region" description="Helical" evidence="9">
    <location>
        <begin position="166"/>
        <end position="187"/>
    </location>
</feature>
<dbReference type="PANTHER" id="PTHR31310">
    <property type="match status" value="1"/>
</dbReference>
<dbReference type="Proteomes" id="UP000031523">
    <property type="component" value="Chromosome"/>
</dbReference>
<dbReference type="InterPro" id="IPR018584">
    <property type="entry name" value="GT87"/>
</dbReference>
<evidence type="ECO:0000259" key="10">
    <source>
        <dbReference type="Pfam" id="PF14378"/>
    </source>
</evidence>
<feature type="domain" description="Inositolphosphotransferase Aur1/Ipt1" evidence="10">
    <location>
        <begin position="528"/>
        <end position="708"/>
    </location>
</feature>
<gene>
    <name evidence="11" type="ORF">SLNWT_5490</name>
</gene>
<proteinExistence type="inferred from homology"/>
<evidence type="ECO:0000256" key="7">
    <source>
        <dbReference type="ARBA" id="ARBA00024033"/>
    </source>
</evidence>
<evidence type="ECO:0000256" key="6">
    <source>
        <dbReference type="ARBA" id="ARBA00023136"/>
    </source>
</evidence>
<evidence type="ECO:0000256" key="3">
    <source>
        <dbReference type="ARBA" id="ARBA00022679"/>
    </source>
</evidence>
<feature type="compositionally biased region" description="Gly residues" evidence="8">
    <location>
        <begin position="757"/>
        <end position="772"/>
    </location>
</feature>
<feature type="compositionally biased region" description="Basic and acidic residues" evidence="8">
    <location>
        <begin position="733"/>
        <end position="746"/>
    </location>
</feature>
<evidence type="ECO:0000256" key="8">
    <source>
        <dbReference type="SAM" id="MobiDB-lite"/>
    </source>
</evidence>
<evidence type="ECO:0000256" key="1">
    <source>
        <dbReference type="ARBA" id="ARBA00004651"/>
    </source>
</evidence>
<feature type="transmembrane region" description="Helical" evidence="9">
    <location>
        <begin position="591"/>
        <end position="609"/>
    </location>
</feature>
<feature type="transmembrane region" description="Helical" evidence="9">
    <location>
        <begin position="95"/>
        <end position="115"/>
    </location>
</feature>
<keyword evidence="4 9" id="KW-0812">Transmembrane</keyword>
<evidence type="ECO:0000313" key="11">
    <source>
        <dbReference type="EMBL" id="AJE85866.1"/>
    </source>
</evidence>
<organism evidence="11 12">
    <name type="scientific">Streptomyces albus (strain ATCC 21838 / DSM 41398 / FERM P-419 / JCM 4703 / NBRC 107858)</name>
    <dbReference type="NCBI Taxonomy" id="1081613"/>
    <lineage>
        <taxon>Bacteria</taxon>
        <taxon>Bacillati</taxon>
        <taxon>Actinomycetota</taxon>
        <taxon>Actinomycetes</taxon>
        <taxon>Kitasatosporales</taxon>
        <taxon>Streptomycetaceae</taxon>
        <taxon>Streptomyces</taxon>
    </lineage>
</organism>
<feature type="transmembrane region" description="Helical" evidence="9">
    <location>
        <begin position="338"/>
        <end position="353"/>
    </location>
</feature>
<feature type="transmembrane region" description="Helical" evidence="9">
    <location>
        <begin position="274"/>
        <end position="294"/>
    </location>
</feature>
<feature type="transmembrane region" description="Helical" evidence="9">
    <location>
        <begin position="560"/>
        <end position="579"/>
    </location>
</feature>
<feature type="transmembrane region" description="Helical" evidence="9">
    <location>
        <begin position="222"/>
        <end position="240"/>
    </location>
</feature>
<feature type="transmembrane region" description="Helical" evidence="9">
    <location>
        <begin position="247"/>
        <end position="268"/>
    </location>
</feature>
<dbReference type="KEGG" id="sals:SLNWT_5490"/>
<dbReference type="EMBL" id="CP010519">
    <property type="protein sequence ID" value="AJE85866.1"/>
    <property type="molecule type" value="Genomic_DNA"/>
</dbReference>
<evidence type="ECO:0000256" key="4">
    <source>
        <dbReference type="ARBA" id="ARBA00022692"/>
    </source>
</evidence>
<feature type="transmembrane region" description="Helical" evidence="9">
    <location>
        <begin position="697"/>
        <end position="715"/>
    </location>
</feature>
<sequence length="798" mass="85155">MSENDPPRIIVLGVFGFGVFGPDRRRLSGEAPVARVSLDGDREVPDGTMSLRAWHQRGAGRSDLGVADVRQSEVSGAFGAAGADTARTRFALVRIGLWLMAAVLAVRQVAAVLRLPPDERLIDLETWVGSEGVLHVSGSLYASDQFTGTPFAGVVLRPLTRAAEDALGWGWTFGTLLLVVVVALLAARALPQPVSRRTALLAPPFAICLLMVSLPVRNTLYLGQTSVIPVLLVLLGCFAVRGQRASGVLVGVAVALQPTLLLFAVLLWCTERRRAALTTAGTFLACTLLAWAALPSDSSTYWFHHLAGAGLGGDPAALANQSLHGALLRLGLDGPVEIALFLLLAAAVAVAGLRRAVRYARDGQLLLAVALTGCVAVAVSPTAWQHQLLWLLLAVSGRMGRRDSARPMWPVAVVLVMTLPASVLVPDDVILTPIRENLVLLAVVAAACVLPFFSRDSVFYARPIPTDSVPPGPTRFRRVPLLPVWRKVLTRPNLLLELALIRVGYTAYSEIRTVAAGGRDTAERHGDQVYSLEQFLHIDVEHWVNHAVVKVSWLQDFFDFYYTTFHFFVPLGILGVLYARRPVDYRWARSALGFGTLLALVGFWLYPLAPPRLMPDLGFIDTVHGVQDFSQPDYGALTALTNQYAAMPSLHFGWSLWCGIVIVALAPKWWMKALGTLHPLFTISAIVATGNHWILDAVGGAVVIGTGFGLVHLLSGPRPRTIPAFAAAEDARATARASAREHEHEQGLGGAESESGAGSGSKSGTDGSGSGRSGADKAGSADGGDHPEAPPAHASQSA</sequence>
<dbReference type="InterPro" id="IPR026841">
    <property type="entry name" value="Aur1/Ipt1"/>
</dbReference>
<dbReference type="AlphaFoldDB" id="A0A0B5F4R6"/>
<keyword evidence="3" id="KW-0808">Transferase</keyword>
<keyword evidence="2" id="KW-1003">Cell membrane</keyword>
<accession>A0A0B5F4R6</accession>
<keyword evidence="12" id="KW-1185">Reference proteome</keyword>
<feature type="transmembrane region" description="Helical" evidence="9">
    <location>
        <begin position="408"/>
        <end position="425"/>
    </location>
</feature>
<dbReference type="GO" id="GO:0016758">
    <property type="term" value="F:hexosyltransferase activity"/>
    <property type="evidence" value="ECO:0007669"/>
    <property type="project" value="InterPro"/>
</dbReference>
<dbReference type="GO" id="GO:0005886">
    <property type="term" value="C:plasma membrane"/>
    <property type="evidence" value="ECO:0007669"/>
    <property type="project" value="UniProtKB-SubCell"/>
</dbReference>
<dbReference type="InterPro" id="IPR052185">
    <property type="entry name" value="IPC_Synthase-Related"/>
</dbReference>
<keyword evidence="5 9" id="KW-1133">Transmembrane helix</keyword>
<reference evidence="11 12" key="1">
    <citation type="submission" date="2015-01" db="EMBL/GenBank/DDBJ databases">
        <title>Enhanced salinomycin production by adjusting the supply of polyketide extender units in Streptomyce albus DSM 41398.</title>
        <authorList>
            <person name="Lu C."/>
        </authorList>
    </citation>
    <scope>NUCLEOTIDE SEQUENCE [LARGE SCALE GENOMIC DNA]</scope>
    <source>
        <strain evidence="12">ATCC 21838 / DSM 41398 / FERM P-419 / JCM 4703 / NBRC 107858</strain>
    </source>
</reference>
<dbReference type="PANTHER" id="PTHR31310:SF7">
    <property type="entry name" value="PA-PHOSPHATASE RELATED-FAMILY PROTEIN DDB_G0268928"/>
    <property type="match status" value="1"/>
</dbReference>
<feature type="transmembrane region" description="Helical" evidence="9">
    <location>
        <begin position="437"/>
        <end position="454"/>
    </location>
</feature>
<evidence type="ECO:0000256" key="2">
    <source>
        <dbReference type="ARBA" id="ARBA00022475"/>
    </source>
</evidence>
<feature type="transmembrane region" description="Helical" evidence="9">
    <location>
        <begin position="673"/>
        <end position="691"/>
    </location>
</feature>